<dbReference type="InterPro" id="IPR001128">
    <property type="entry name" value="Cyt_P450"/>
</dbReference>
<dbReference type="Proteomes" id="UP001642482">
    <property type="component" value="Unassembled WGS sequence"/>
</dbReference>
<reference evidence="10 11" key="1">
    <citation type="submission" date="2024-01" db="EMBL/GenBank/DDBJ databases">
        <authorList>
            <person name="Allen C."/>
            <person name="Tagirdzhanova G."/>
        </authorList>
    </citation>
    <scope>NUCLEOTIDE SEQUENCE [LARGE SCALE GENOMIC DNA]</scope>
</reference>
<sequence>MSAPYVGGLIGTSSVLSFLQLAAITVVLGFLARIVYNLFLHPLRDVPGPKWFAASGLAQYRMYGSGDAHKILRDLHIQYGDMVRIGPNDVSFAAPYAWSDVFGQKRIPGGVGGHAYLENPKEELFYKSLTRPGSLLGMPQADHMEARKTINPAFSAKAVAEQEPLVQRHIDKLIDLLHGVAQSKSDKADSKSNIIDIAAYVNWAFFDIIGDLSFGEPFGSLVDGAEHAWVAMIPKALKGTIAIANLQRLLGKTVARVAVWLTLTHEQRNRIIWHRELTSEKVNKRLALGPGRPDFLTPMLESEFWNEKRIHGSLPTLISAGSETSATTISAALSFLTITPATSSTPGDKSPLEKLVAEVRGEFASDADINFTSVRHLPYLGAVIDEALRMHPPPVWGFNRQAREGGTTVAGGQVFLPEKTVMTVCHYAMFHNPANFALPDSFVPERWLGADARFEGDQKDAFQPFSYGPRNCAGRYLANVEMRTILARIVYNFDLVVQPESRTWAADQKTYGFWEKGPLMVAVTERADKA</sequence>
<dbReference type="PANTHER" id="PTHR24305:SF29">
    <property type="entry name" value="BENZOATE-PARA-HYDROXYLASE"/>
    <property type="match status" value="1"/>
</dbReference>
<comment type="similarity">
    <text evidence="2 8">Belongs to the cytochrome P450 family.</text>
</comment>
<accession>A0ABP0BBF0</accession>
<keyword evidence="4 8" id="KW-0479">Metal-binding</keyword>
<dbReference type="PANTHER" id="PTHR24305">
    <property type="entry name" value="CYTOCHROME P450"/>
    <property type="match status" value="1"/>
</dbReference>
<feature type="transmembrane region" description="Helical" evidence="9">
    <location>
        <begin position="15"/>
        <end position="36"/>
    </location>
</feature>
<dbReference type="EMBL" id="CAWUHD010000021">
    <property type="protein sequence ID" value="CAK7216797.1"/>
    <property type="molecule type" value="Genomic_DNA"/>
</dbReference>
<keyword evidence="11" id="KW-1185">Reference proteome</keyword>
<evidence type="ECO:0000256" key="4">
    <source>
        <dbReference type="ARBA" id="ARBA00022723"/>
    </source>
</evidence>
<protein>
    <recommendedName>
        <fullName evidence="12">Cytochrome P450</fullName>
    </recommendedName>
</protein>
<evidence type="ECO:0000256" key="8">
    <source>
        <dbReference type="RuleBase" id="RU000461"/>
    </source>
</evidence>
<keyword evidence="5 8" id="KW-0560">Oxidoreductase</keyword>
<keyword evidence="9" id="KW-0472">Membrane</keyword>
<comment type="cofactor">
    <cofactor evidence="1">
        <name>heme</name>
        <dbReference type="ChEBI" id="CHEBI:30413"/>
    </cofactor>
</comment>
<proteinExistence type="inferred from homology"/>
<evidence type="ECO:0008006" key="12">
    <source>
        <dbReference type="Google" id="ProtNLM"/>
    </source>
</evidence>
<keyword evidence="9" id="KW-0812">Transmembrane</keyword>
<evidence type="ECO:0000256" key="1">
    <source>
        <dbReference type="ARBA" id="ARBA00001971"/>
    </source>
</evidence>
<evidence type="ECO:0000256" key="5">
    <source>
        <dbReference type="ARBA" id="ARBA00023002"/>
    </source>
</evidence>
<evidence type="ECO:0000256" key="2">
    <source>
        <dbReference type="ARBA" id="ARBA00010617"/>
    </source>
</evidence>
<comment type="caution">
    <text evidence="10">The sequence shown here is derived from an EMBL/GenBank/DDBJ whole genome shotgun (WGS) entry which is preliminary data.</text>
</comment>
<dbReference type="Gene3D" id="1.10.630.10">
    <property type="entry name" value="Cytochrome P450"/>
    <property type="match status" value="1"/>
</dbReference>
<evidence type="ECO:0000256" key="6">
    <source>
        <dbReference type="ARBA" id="ARBA00023004"/>
    </source>
</evidence>
<keyword evidence="3 8" id="KW-0349">Heme</keyword>
<dbReference type="SUPFAM" id="SSF48264">
    <property type="entry name" value="Cytochrome P450"/>
    <property type="match status" value="1"/>
</dbReference>
<dbReference type="PRINTS" id="PR00463">
    <property type="entry name" value="EP450I"/>
</dbReference>
<evidence type="ECO:0000256" key="9">
    <source>
        <dbReference type="SAM" id="Phobius"/>
    </source>
</evidence>
<name>A0ABP0BBF0_9PEZI</name>
<dbReference type="InterPro" id="IPR050121">
    <property type="entry name" value="Cytochrome_P450_monoxygenase"/>
</dbReference>
<evidence type="ECO:0000313" key="11">
    <source>
        <dbReference type="Proteomes" id="UP001642482"/>
    </source>
</evidence>
<dbReference type="InterPro" id="IPR002401">
    <property type="entry name" value="Cyt_P450_E_grp-I"/>
</dbReference>
<dbReference type="InterPro" id="IPR017972">
    <property type="entry name" value="Cyt_P450_CS"/>
</dbReference>
<evidence type="ECO:0000256" key="7">
    <source>
        <dbReference type="ARBA" id="ARBA00023033"/>
    </source>
</evidence>
<keyword evidence="7 8" id="KW-0503">Monooxygenase</keyword>
<dbReference type="PRINTS" id="PR00385">
    <property type="entry name" value="P450"/>
</dbReference>
<dbReference type="InterPro" id="IPR036396">
    <property type="entry name" value="Cyt_P450_sf"/>
</dbReference>
<keyword evidence="6 8" id="KW-0408">Iron</keyword>
<organism evidence="10 11">
    <name type="scientific">Sporothrix eucalyptigena</name>
    <dbReference type="NCBI Taxonomy" id="1812306"/>
    <lineage>
        <taxon>Eukaryota</taxon>
        <taxon>Fungi</taxon>
        <taxon>Dikarya</taxon>
        <taxon>Ascomycota</taxon>
        <taxon>Pezizomycotina</taxon>
        <taxon>Sordariomycetes</taxon>
        <taxon>Sordariomycetidae</taxon>
        <taxon>Ophiostomatales</taxon>
        <taxon>Ophiostomataceae</taxon>
        <taxon>Sporothrix</taxon>
    </lineage>
</organism>
<evidence type="ECO:0000256" key="3">
    <source>
        <dbReference type="ARBA" id="ARBA00022617"/>
    </source>
</evidence>
<gene>
    <name evidence="10" type="ORF">SEUCBS140593_002991</name>
</gene>
<dbReference type="CDD" id="cd11058">
    <property type="entry name" value="CYP60B-like"/>
    <property type="match status" value="1"/>
</dbReference>
<dbReference type="PROSITE" id="PS00086">
    <property type="entry name" value="CYTOCHROME_P450"/>
    <property type="match status" value="1"/>
</dbReference>
<keyword evidence="9" id="KW-1133">Transmembrane helix</keyword>
<dbReference type="Pfam" id="PF00067">
    <property type="entry name" value="p450"/>
    <property type="match status" value="1"/>
</dbReference>
<evidence type="ECO:0000313" key="10">
    <source>
        <dbReference type="EMBL" id="CAK7216797.1"/>
    </source>
</evidence>